<organism evidence="1">
    <name type="scientific">marine metagenome</name>
    <dbReference type="NCBI Taxonomy" id="408172"/>
    <lineage>
        <taxon>unclassified sequences</taxon>
        <taxon>metagenomes</taxon>
        <taxon>ecological metagenomes</taxon>
    </lineage>
</organism>
<gene>
    <name evidence="1" type="ORF">METZ01_LOCUS346509</name>
</gene>
<sequence>MEFNEREECINNLIGGLVCCNFGDKIYLIHEPSSLDKMLSNQIYTDRLKEAELRGVLSNEQLVHKLRALNLWTSNDQSEIDILPQRIENTKVQLYEAYFRYKGRDPIRKKLKQIKTKYIDLIVKRDRLKRESTEGLATTSKNKFLICSNVTDEYNNKLWDSKDYWKQDAKLIDGLVREYMEAMTEDEPMRELSRTEPWRTLWAIAKTESALFGFPAIKLTAQQKTLIMWSRIYDSVYESMECPPDEVIEEDDMLDGWLIVQSRKRDDERKKAHGFGGEKDGVAGQEVFLFADSD</sequence>
<accession>A0A382R8Y1</accession>
<protein>
    <submittedName>
        <fullName evidence="1">Uncharacterized protein</fullName>
    </submittedName>
</protein>
<proteinExistence type="predicted"/>
<dbReference type="EMBL" id="UINC01119662">
    <property type="protein sequence ID" value="SVC93655.1"/>
    <property type="molecule type" value="Genomic_DNA"/>
</dbReference>
<feature type="non-terminal residue" evidence="1">
    <location>
        <position position="294"/>
    </location>
</feature>
<reference evidence="1" key="1">
    <citation type="submission" date="2018-05" db="EMBL/GenBank/DDBJ databases">
        <authorList>
            <person name="Lanie J.A."/>
            <person name="Ng W.-L."/>
            <person name="Kazmierczak K.M."/>
            <person name="Andrzejewski T.M."/>
            <person name="Davidsen T.M."/>
            <person name="Wayne K.J."/>
            <person name="Tettelin H."/>
            <person name="Glass J.I."/>
            <person name="Rusch D."/>
            <person name="Podicherti R."/>
            <person name="Tsui H.-C.T."/>
            <person name="Winkler M.E."/>
        </authorList>
    </citation>
    <scope>NUCLEOTIDE SEQUENCE</scope>
</reference>
<name>A0A382R8Y1_9ZZZZ</name>
<evidence type="ECO:0000313" key="1">
    <source>
        <dbReference type="EMBL" id="SVC93655.1"/>
    </source>
</evidence>
<dbReference type="AlphaFoldDB" id="A0A382R8Y1"/>